<dbReference type="SUPFAM" id="SSF47459">
    <property type="entry name" value="HLH, helix-loop-helix DNA-binding domain"/>
    <property type="match status" value="1"/>
</dbReference>
<dbReference type="EMBL" id="OOIN01000008">
    <property type="protein sequence ID" value="SPO24933.1"/>
    <property type="molecule type" value="Genomic_DNA"/>
</dbReference>
<reference evidence="9 10" key="1">
    <citation type="submission" date="2018-03" db="EMBL/GenBank/DDBJ databases">
        <authorList>
            <person name="Guldener U."/>
        </authorList>
    </citation>
    <scope>NUCLEOTIDE SEQUENCE [LARGE SCALE GENOMIC DNA]</scope>
    <source>
        <strain evidence="9 10">NBRC100155</strain>
    </source>
</reference>
<dbReference type="GO" id="GO:0003677">
    <property type="term" value="F:DNA binding"/>
    <property type="evidence" value="ECO:0007669"/>
    <property type="project" value="UniProtKB-KW"/>
</dbReference>
<dbReference type="PANTHER" id="PTHR10328:SF3">
    <property type="entry name" value="PROTEIN MAX"/>
    <property type="match status" value="1"/>
</dbReference>
<proteinExistence type="predicted"/>
<dbReference type="InterPro" id="IPR036638">
    <property type="entry name" value="HLH_DNA-bd_sf"/>
</dbReference>
<evidence type="ECO:0000256" key="3">
    <source>
        <dbReference type="ARBA" id="ARBA00023159"/>
    </source>
</evidence>
<dbReference type="Pfam" id="PF00010">
    <property type="entry name" value="HLH"/>
    <property type="match status" value="1"/>
</dbReference>
<feature type="region of interest" description="Disordered" evidence="7">
    <location>
        <begin position="1"/>
        <end position="40"/>
    </location>
</feature>
<evidence type="ECO:0000313" key="10">
    <source>
        <dbReference type="Proteomes" id="UP000324022"/>
    </source>
</evidence>
<dbReference type="FunFam" id="4.10.280.10:FF:000114">
    <property type="entry name" value="N-acetyl-gamma-glutamyl-phosphate partial"/>
    <property type="match status" value="1"/>
</dbReference>
<dbReference type="Proteomes" id="UP000324022">
    <property type="component" value="Unassembled WGS sequence"/>
</dbReference>
<feature type="region of interest" description="Disordered" evidence="7">
    <location>
        <begin position="217"/>
        <end position="251"/>
    </location>
</feature>
<organism evidence="9 10">
    <name type="scientific">Ustilago trichophora</name>
    <dbReference type="NCBI Taxonomy" id="86804"/>
    <lineage>
        <taxon>Eukaryota</taxon>
        <taxon>Fungi</taxon>
        <taxon>Dikarya</taxon>
        <taxon>Basidiomycota</taxon>
        <taxon>Ustilaginomycotina</taxon>
        <taxon>Ustilaginomycetes</taxon>
        <taxon>Ustilaginales</taxon>
        <taxon>Ustilaginaceae</taxon>
        <taxon>Ustilago</taxon>
    </lineage>
</organism>
<keyword evidence="6" id="KW-0175">Coiled coil</keyword>
<keyword evidence="3" id="KW-0010">Activator</keyword>
<dbReference type="SMART" id="SM00353">
    <property type="entry name" value="HLH"/>
    <property type="match status" value="1"/>
</dbReference>
<dbReference type="AlphaFoldDB" id="A0A5C3E2I5"/>
<evidence type="ECO:0000313" key="9">
    <source>
        <dbReference type="EMBL" id="SPO24933.1"/>
    </source>
</evidence>
<keyword evidence="5" id="KW-0539">Nucleus</keyword>
<gene>
    <name evidence="9" type="ORF">UTRI_01438_B</name>
</gene>
<accession>A0A5C3E2I5</accession>
<dbReference type="GO" id="GO:0003700">
    <property type="term" value="F:DNA-binding transcription factor activity"/>
    <property type="evidence" value="ECO:0007669"/>
    <property type="project" value="TreeGrafter"/>
</dbReference>
<dbReference type="InterPro" id="IPR011598">
    <property type="entry name" value="bHLH_dom"/>
</dbReference>
<dbReference type="Gene3D" id="4.10.280.10">
    <property type="entry name" value="Helix-loop-helix DNA-binding domain"/>
    <property type="match status" value="1"/>
</dbReference>
<feature type="coiled-coil region" evidence="6">
    <location>
        <begin position="92"/>
        <end position="119"/>
    </location>
</feature>
<name>A0A5C3E2I5_9BASI</name>
<dbReference type="PANTHER" id="PTHR10328">
    <property type="entry name" value="PROTEIN MAX MYC-ASSOCIATED FACTOR X"/>
    <property type="match status" value="1"/>
</dbReference>
<protein>
    <recommendedName>
        <fullName evidence="8">BHLH domain-containing protein</fullName>
    </recommendedName>
</protein>
<feature type="compositionally biased region" description="Low complexity" evidence="7">
    <location>
        <begin position="179"/>
        <end position="198"/>
    </location>
</feature>
<feature type="domain" description="BHLH" evidence="8">
    <location>
        <begin position="36"/>
        <end position="88"/>
    </location>
</feature>
<feature type="compositionally biased region" description="Polar residues" evidence="7">
    <location>
        <begin position="217"/>
        <end position="238"/>
    </location>
</feature>
<keyword evidence="4" id="KW-0804">Transcription</keyword>
<evidence type="ECO:0000256" key="4">
    <source>
        <dbReference type="ARBA" id="ARBA00023163"/>
    </source>
</evidence>
<dbReference type="OrthoDB" id="8964853at2759"/>
<evidence type="ECO:0000259" key="8">
    <source>
        <dbReference type="PROSITE" id="PS50888"/>
    </source>
</evidence>
<feature type="region of interest" description="Disordered" evidence="7">
    <location>
        <begin position="165"/>
        <end position="199"/>
    </location>
</feature>
<dbReference type="GO" id="GO:0045944">
    <property type="term" value="P:positive regulation of transcription by RNA polymerase II"/>
    <property type="evidence" value="ECO:0007669"/>
    <property type="project" value="TreeGrafter"/>
</dbReference>
<dbReference type="PROSITE" id="PS50888">
    <property type="entry name" value="BHLH"/>
    <property type="match status" value="1"/>
</dbReference>
<evidence type="ECO:0000256" key="2">
    <source>
        <dbReference type="ARBA" id="ARBA00023125"/>
    </source>
</evidence>
<evidence type="ECO:0000256" key="6">
    <source>
        <dbReference type="SAM" id="Coils"/>
    </source>
</evidence>
<keyword evidence="1" id="KW-0805">Transcription regulation</keyword>
<sequence length="424" mass="44475">MQSTNAVKIDVQPTAAPIFQRPSGSGGGNKKGTSAERRATHNAIERARRESLNGRFLQLAASLPAISDVRRPSKSLIVNKSLDFVADAMNREAIYRLKIDNMRQENMQLRQQLNKFLAQAGLEQLPQPPVDELPIPMAEMGNKKRQTNMSVSGALGDIYDLDDDDGPFAVGSEGEGGKTSPTSSCSAASSLRGSLSSSVPTGVSGFTPISHNGTYGQSGTFLSAPTNSAVPNGTSPGASSGCEDIGSRERSAGFEDAAGNWMQASTFDGQALVSGSIGGTPAAPYGQQLTYAGLAFSSPGVNSGLMAQASSARPGVSGLQQYANGMPEGLDNTAVNANAGGTPGVSGLPAVLAQDGQSHMLSMNANNYLNLRNAQQLQQQQQLQLQLHFQQHQQQQQLANLGTFHSTPFFEQAPLQSASFMTAV</sequence>
<evidence type="ECO:0000256" key="5">
    <source>
        <dbReference type="ARBA" id="ARBA00023242"/>
    </source>
</evidence>
<keyword evidence="2" id="KW-0238">DNA-binding</keyword>
<dbReference type="GO" id="GO:0090575">
    <property type="term" value="C:RNA polymerase II transcription regulator complex"/>
    <property type="evidence" value="ECO:0007669"/>
    <property type="project" value="TreeGrafter"/>
</dbReference>
<evidence type="ECO:0000256" key="7">
    <source>
        <dbReference type="SAM" id="MobiDB-lite"/>
    </source>
</evidence>
<evidence type="ECO:0000256" key="1">
    <source>
        <dbReference type="ARBA" id="ARBA00023015"/>
    </source>
</evidence>
<dbReference type="GO" id="GO:0046983">
    <property type="term" value="F:protein dimerization activity"/>
    <property type="evidence" value="ECO:0007669"/>
    <property type="project" value="InterPro"/>
</dbReference>
<keyword evidence="10" id="KW-1185">Reference proteome</keyword>